<reference evidence="3" key="2">
    <citation type="submission" date="2016-10" db="EMBL/GenBank/DDBJ databases">
        <authorList>
            <person name="Cai Z."/>
        </authorList>
    </citation>
    <scope>NUCLEOTIDE SEQUENCE [LARGE SCALE GENOMIC DNA]</scope>
    <source>
        <strain evidence="3">DSM 25227</strain>
    </source>
</reference>
<evidence type="ECO:0000313" key="5">
    <source>
        <dbReference type="Proteomes" id="UP000251571"/>
    </source>
</evidence>
<keyword evidence="1" id="KW-0472">Membrane</keyword>
<keyword evidence="4" id="KW-1185">Reference proteome</keyword>
<gene>
    <name evidence="2" type="ORF">BCF38_12133</name>
    <name evidence="3" type="ORF">SAMN05421539_12133</name>
</gene>
<keyword evidence="1" id="KW-0812">Transmembrane</keyword>
<dbReference type="AlphaFoldDB" id="A0A2Y9BB96"/>
<dbReference type="Proteomes" id="UP000245839">
    <property type="component" value="Unassembled WGS sequence"/>
</dbReference>
<accession>A0A2Y9BB96</accession>
<dbReference type="EMBL" id="QGDJ01000021">
    <property type="protein sequence ID" value="PWJ10928.1"/>
    <property type="molecule type" value="Genomic_DNA"/>
</dbReference>
<dbReference type="RefSeq" id="WP_109566417.1">
    <property type="nucleotide sequence ID" value="NZ_QGDJ01000021.1"/>
</dbReference>
<organism evidence="3 5">
    <name type="scientific">Jannaschia seohaensis</name>
    <dbReference type="NCBI Taxonomy" id="475081"/>
    <lineage>
        <taxon>Bacteria</taxon>
        <taxon>Pseudomonadati</taxon>
        <taxon>Pseudomonadota</taxon>
        <taxon>Alphaproteobacteria</taxon>
        <taxon>Rhodobacterales</taxon>
        <taxon>Roseobacteraceae</taxon>
        <taxon>Jannaschia</taxon>
    </lineage>
</organism>
<keyword evidence="1" id="KW-1133">Transmembrane helix</keyword>
<dbReference type="Proteomes" id="UP000251571">
    <property type="component" value="Unassembled WGS sequence"/>
</dbReference>
<name>A0A2Y9BB96_9RHOB</name>
<reference evidence="5" key="1">
    <citation type="submission" date="2016-10" db="EMBL/GenBank/DDBJ databases">
        <authorList>
            <person name="Varghese N."/>
            <person name="Submissions S."/>
        </authorList>
    </citation>
    <scope>NUCLEOTIDE SEQUENCE [LARGE SCALE GENOMIC DNA]</scope>
    <source>
        <strain evidence="5">DSM 25227</strain>
    </source>
</reference>
<evidence type="ECO:0000313" key="2">
    <source>
        <dbReference type="EMBL" id="PWJ10928.1"/>
    </source>
</evidence>
<dbReference type="EMBL" id="UETC01000021">
    <property type="protein sequence ID" value="SSA51529.1"/>
    <property type="molecule type" value="Genomic_DNA"/>
</dbReference>
<dbReference type="OrthoDB" id="7659291at2"/>
<proteinExistence type="predicted"/>
<feature type="transmembrane region" description="Helical" evidence="1">
    <location>
        <begin position="18"/>
        <end position="37"/>
    </location>
</feature>
<sequence length="71" mass="7456">MVSEPKDAPVPDRSKRNYYIGVATALVIGGLLAVFVLPNALMLTDEGPAVDDGFQITLPGDDGLERVEIGG</sequence>
<evidence type="ECO:0000313" key="3">
    <source>
        <dbReference type="EMBL" id="SSA51529.1"/>
    </source>
</evidence>
<evidence type="ECO:0000313" key="4">
    <source>
        <dbReference type="Proteomes" id="UP000245839"/>
    </source>
</evidence>
<protein>
    <submittedName>
        <fullName evidence="3">Uncharacterized protein</fullName>
    </submittedName>
</protein>
<reference evidence="2 4" key="3">
    <citation type="submission" date="2018-03" db="EMBL/GenBank/DDBJ databases">
        <title>Genomic Encyclopedia of Archaeal and Bacterial Type Strains, Phase II (KMG-II): from individual species to whole genera.</title>
        <authorList>
            <person name="Goeker M."/>
        </authorList>
    </citation>
    <scope>NUCLEOTIDE SEQUENCE [LARGE SCALE GENOMIC DNA]</scope>
    <source>
        <strain evidence="2 4">DSM 25227</strain>
    </source>
</reference>
<evidence type="ECO:0000256" key="1">
    <source>
        <dbReference type="SAM" id="Phobius"/>
    </source>
</evidence>